<dbReference type="AlphaFoldDB" id="A0A6L7EM81"/>
<dbReference type="RefSeq" id="WP_160874811.1">
    <property type="nucleotide sequence ID" value="NZ_WUEK01000001.1"/>
</dbReference>
<reference evidence="1 2" key="1">
    <citation type="submission" date="2019-12" db="EMBL/GenBank/DDBJ databases">
        <authorList>
            <person name="Kun Z."/>
        </authorList>
    </citation>
    <scope>NUCLEOTIDE SEQUENCE [LARGE SCALE GENOMIC DNA]</scope>
    <source>
        <strain evidence="1 2">YIM 123512</strain>
    </source>
</reference>
<accession>A0A6L7EM81</accession>
<evidence type="ECO:0000313" key="2">
    <source>
        <dbReference type="Proteomes" id="UP000473325"/>
    </source>
</evidence>
<dbReference type="EMBL" id="WUEK01000001">
    <property type="protein sequence ID" value="MXG88437.1"/>
    <property type="molecule type" value="Genomic_DNA"/>
</dbReference>
<organism evidence="1 2">
    <name type="scientific">Nocardioides flavescens</name>
    <dbReference type="NCBI Taxonomy" id="2691959"/>
    <lineage>
        <taxon>Bacteria</taxon>
        <taxon>Bacillati</taxon>
        <taxon>Actinomycetota</taxon>
        <taxon>Actinomycetes</taxon>
        <taxon>Propionibacteriales</taxon>
        <taxon>Nocardioidaceae</taxon>
        <taxon>Nocardioides</taxon>
    </lineage>
</organism>
<evidence type="ECO:0000313" key="1">
    <source>
        <dbReference type="EMBL" id="MXG88437.1"/>
    </source>
</evidence>
<protein>
    <submittedName>
        <fullName evidence="1">Uncharacterized protein</fullName>
    </submittedName>
</protein>
<gene>
    <name evidence="1" type="ORF">GRQ65_02600</name>
</gene>
<dbReference type="Proteomes" id="UP000473325">
    <property type="component" value="Unassembled WGS sequence"/>
</dbReference>
<keyword evidence="2" id="KW-1185">Reference proteome</keyword>
<proteinExistence type="predicted"/>
<comment type="caution">
    <text evidence="1">The sequence shown here is derived from an EMBL/GenBank/DDBJ whole genome shotgun (WGS) entry which is preliminary data.</text>
</comment>
<name>A0A6L7EM81_9ACTN</name>
<sequence>MDDPSSVGLDQVVVVARELVDSLAVEGDSHLQIWAANEELVELLLPAEGLDDVVDQRVPVGIAAVVAAGEVAFD</sequence>